<feature type="transmembrane region" description="Helical" evidence="2">
    <location>
        <begin position="89"/>
        <end position="114"/>
    </location>
</feature>
<dbReference type="EMBL" id="VCGU01000010">
    <property type="protein sequence ID" value="TRY69433.1"/>
    <property type="molecule type" value="Genomic_DNA"/>
</dbReference>
<evidence type="ECO:0000256" key="2">
    <source>
        <dbReference type="SAM" id="Phobius"/>
    </source>
</evidence>
<keyword evidence="4" id="KW-1185">Reference proteome</keyword>
<comment type="caution">
    <text evidence="3">The sequence shown here is derived from an EMBL/GenBank/DDBJ whole genome shotgun (WGS) entry which is preliminary data.</text>
</comment>
<reference evidence="3 4" key="1">
    <citation type="journal article" date="2018" name="Nat. Ecol. Evol.">
        <title>Genomic signatures of mitonuclear coevolution across populations of Tigriopus californicus.</title>
        <authorList>
            <person name="Barreto F.S."/>
            <person name="Watson E.T."/>
            <person name="Lima T.G."/>
            <person name="Willett C.S."/>
            <person name="Edmands S."/>
            <person name="Li W."/>
            <person name="Burton R.S."/>
        </authorList>
    </citation>
    <scope>NUCLEOTIDE SEQUENCE [LARGE SCALE GENOMIC DNA]</scope>
    <source>
        <strain evidence="3 4">San Diego</strain>
    </source>
</reference>
<feature type="region of interest" description="Disordered" evidence="1">
    <location>
        <begin position="1"/>
        <end position="36"/>
    </location>
</feature>
<dbReference type="OrthoDB" id="6382506at2759"/>
<name>A0A553NVH1_TIGCA</name>
<keyword evidence="2" id="KW-1133">Transmembrane helix</keyword>
<accession>A0A553NVH1</accession>
<gene>
    <name evidence="3" type="ORF">TCAL_03789</name>
</gene>
<organism evidence="3 4">
    <name type="scientific">Tigriopus californicus</name>
    <name type="common">Marine copepod</name>
    <dbReference type="NCBI Taxonomy" id="6832"/>
    <lineage>
        <taxon>Eukaryota</taxon>
        <taxon>Metazoa</taxon>
        <taxon>Ecdysozoa</taxon>
        <taxon>Arthropoda</taxon>
        <taxon>Crustacea</taxon>
        <taxon>Multicrustacea</taxon>
        <taxon>Hexanauplia</taxon>
        <taxon>Copepoda</taxon>
        <taxon>Harpacticoida</taxon>
        <taxon>Harpacticidae</taxon>
        <taxon>Tigriopus</taxon>
    </lineage>
</organism>
<feature type="transmembrane region" description="Helical" evidence="2">
    <location>
        <begin position="126"/>
        <end position="148"/>
    </location>
</feature>
<sequence length="320" mass="35857">MSMIHALARSRFQKRTAEQERENEGRGSPVKTVMGGLASKPKLHDQLKGGKTIDKLTSKVPESVEDVPFRRQDRRILNARKKRIMDRKLIKCLILFGIVALLGGVALILTWVYLKDGNSAEKLVSPLLFLGIGIIIFGVVLMLCSIEICSRLIKNIKRVQDPEIDRAKNLHHVKHWIDPALIPYGWGQEDDYQDVSDVVEANLYGDKAALVSSRGGAAIRPYSSVSNGQTNVIHPSDSPHTIIDLMDESSPHMALALEMAQVRPNSADIPSDIFDESLRYSNIDRPKLLIDRSSPTTAKQWRGEFISEEDRIANLFSQRN</sequence>
<proteinExistence type="predicted"/>
<evidence type="ECO:0000313" key="4">
    <source>
        <dbReference type="Proteomes" id="UP000318571"/>
    </source>
</evidence>
<keyword evidence="2" id="KW-0472">Membrane</keyword>
<keyword evidence="2" id="KW-0812">Transmembrane</keyword>
<protein>
    <submittedName>
        <fullName evidence="3">Uncharacterized protein</fullName>
    </submittedName>
</protein>
<feature type="compositionally biased region" description="Basic and acidic residues" evidence="1">
    <location>
        <begin position="15"/>
        <end position="25"/>
    </location>
</feature>
<evidence type="ECO:0000256" key="1">
    <source>
        <dbReference type="SAM" id="MobiDB-lite"/>
    </source>
</evidence>
<dbReference type="AlphaFoldDB" id="A0A553NVH1"/>
<evidence type="ECO:0000313" key="3">
    <source>
        <dbReference type="EMBL" id="TRY69433.1"/>
    </source>
</evidence>
<dbReference type="Proteomes" id="UP000318571">
    <property type="component" value="Chromosome 1"/>
</dbReference>